<evidence type="ECO:0000313" key="1">
    <source>
        <dbReference type="EMBL" id="KAH7358288.1"/>
    </source>
</evidence>
<gene>
    <name evidence="1" type="ORF">B0T11DRAFT_102036</name>
</gene>
<comment type="caution">
    <text evidence="1">The sequence shown here is derived from an EMBL/GenBank/DDBJ whole genome shotgun (WGS) entry which is preliminary data.</text>
</comment>
<organism evidence="1 2">
    <name type="scientific">Plectosphaerella cucumerina</name>
    <dbReference type="NCBI Taxonomy" id="40658"/>
    <lineage>
        <taxon>Eukaryota</taxon>
        <taxon>Fungi</taxon>
        <taxon>Dikarya</taxon>
        <taxon>Ascomycota</taxon>
        <taxon>Pezizomycotina</taxon>
        <taxon>Sordariomycetes</taxon>
        <taxon>Hypocreomycetidae</taxon>
        <taxon>Glomerellales</taxon>
        <taxon>Plectosphaerellaceae</taxon>
        <taxon>Plectosphaerella</taxon>
    </lineage>
</organism>
<proteinExistence type="predicted"/>
<accession>A0A8K0TH07</accession>
<evidence type="ECO:0000313" key="2">
    <source>
        <dbReference type="Proteomes" id="UP000813385"/>
    </source>
</evidence>
<dbReference type="AlphaFoldDB" id="A0A8K0TH07"/>
<dbReference type="Proteomes" id="UP000813385">
    <property type="component" value="Unassembled WGS sequence"/>
</dbReference>
<name>A0A8K0TH07_9PEZI</name>
<sequence length="182" mass="19527">MRRGGRPGQLELSGCLTVDLCAVLSRQVASSWAVAPAQSHVELSTPVHVMGLHRSHHGMSEAAGGTSGLGSDANLQWSVSDRGFVVSSQHAPRDCDVGDHYGPWALYPGMMGDRFFSFNLQDQAFSRSIVRSLAKASPITVARHKKLEPTGTSFASCCSQSIHRPVLGFTADGLEPLRLRQG</sequence>
<protein>
    <submittedName>
        <fullName evidence="1">Uncharacterized protein</fullName>
    </submittedName>
</protein>
<keyword evidence="2" id="KW-1185">Reference proteome</keyword>
<dbReference type="EMBL" id="JAGPXD010000004">
    <property type="protein sequence ID" value="KAH7358288.1"/>
    <property type="molecule type" value="Genomic_DNA"/>
</dbReference>
<reference evidence="1" key="1">
    <citation type="journal article" date="2021" name="Nat. Commun.">
        <title>Genetic determinants of endophytism in the Arabidopsis root mycobiome.</title>
        <authorList>
            <person name="Mesny F."/>
            <person name="Miyauchi S."/>
            <person name="Thiergart T."/>
            <person name="Pickel B."/>
            <person name="Atanasova L."/>
            <person name="Karlsson M."/>
            <person name="Huettel B."/>
            <person name="Barry K.W."/>
            <person name="Haridas S."/>
            <person name="Chen C."/>
            <person name="Bauer D."/>
            <person name="Andreopoulos W."/>
            <person name="Pangilinan J."/>
            <person name="LaButti K."/>
            <person name="Riley R."/>
            <person name="Lipzen A."/>
            <person name="Clum A."/>
            <person name="Drula E."/>
            <person name="Henrissat B."/>
            <person name="Kohler A."/>
            <person name="Grigoriev I.V."/>
            <person name="Martin F.M."/>
            <person name="Hacquard S."/>
        </authorList>
    </citation>
    <scope>NUCLEOTIDE SEQUENCE</scope>
    <source>
        <strain evidence="1">MPI-CAGE-AT-0016</strain>
    </source>
</reference>